<evidence type="ECO:0000256" key="4">
    <source>
        <dbReference type="ARBA" id="ARBA00022679"/>
    </source>
</evidence>
<keyword evidence="3" id="KW-1003">Cell membrane</keyword>
<keyword evidence="4 11" id="KW-0808">Transferase</keyword>
<evidence type="ECO:0000256" key="1">
    <source>
        <dbReference type="ARBA" id="ARBA00004236"/>
    </source>
</evidence>
<evidence type="ECO:0000256" key="5">
    <source>
        <dbReference type="ARBA" id="ARBA00022692"/>
    </source>
</evidence>
<reference evidence="11 12" key="1">
    <citation type="submission" date="2018-06" db="EMBL/GenBank/DDBJ databases">
        <title>Genomic Encyclopedia of Type Strains, Phase III (KMG-III): the genomes of soil and plant-associated and newly described type strains.</title>
        <authorList>
            <person name="Whitman W."/>
        </authorList>
    </citation>
    <scope>NUCLEOTIDE SEQUENCE [LARGE SCALE GENOMIC DNA]</scope>
    <source>
        <strain evidence="11 12">CECT 9025</strain>
    </source>
</reference>
<gene>
    <name evidence="11" type="ORF">DFP88_10380</name>
</gene>
<evidence type="ECO:0000256" key="8">
    <source>
        <dbReference type="ARBA" id="ARBA00023169"/>
    </source>
</evidence>
<dbReference type="Pfam" id="PF02397">
    <property type="entry name" value="Bac_transf"/>
    <property type="match status" value="1"/>
</dbReference>
<comment type="caution">
    <text evidence="11">The sequence shown here is derived from an EMBL/GenBank/DDBJ whole genome shotgun (WGS) entry which is preliminary data.</text>
</comment>
<dbReference type="RefSeq" id="WP_110814292.1">
    <property type="nucleotide sequence ID" value="NZ_QJTE01000003.1"/>
</dbReference>
<comment type="similarity">
    <text evidence="2">Belongs to the bacterial sugar transferase family.</text>
</comment>
<feature type="domain" description="Bacterial sugar transferase" evidence="10">
    <location>
        <begin position="44"/>
        <end position="232"/>
    </location>
</feature>
<evidence type="ECO:0000256" key="7">
    <source>
        <dbReference type="ARBA" id="ARBA00023136"/>
    </source>
</evidence>
<proteinExistence type="inferred from homology"/>
<dbReference type="GO" id="GO:0016780">
    <property type="term" value="F:phosphotransferase activity, for other substituted phosphate groups"/>
    <property type="evidence" value="ECO:0007669"/>
    <property type="project" value="TreeGrafter"/>
</dbReference>
<feature type="transmembrane region" description="Helical" evidence="9">
    <location>
        <begin position="49"/>
        <end position="70"/>
    </location>
</feature>
<dbReference type="OrthoDB" id="9808602at2"/>
<keyword evidence="8" id="KW-0270">Exopolysaccharide synthesis</keyword>
<name>A0A318SPX6_9RHOB</name>
<evidence type="ECO:0000259" key="10">
    <source>
        <dbReference type="Pfam" id="PF02397"/>
    </source>
</evidence>
<evidence type="ECO:0000256" key="6">
    <source>
        <dbReference type="ARBA" id="ARBA00022989"/>
    </source>
</evidence>
<dbReference type="EMBL" id="QJTE01000003">
    <property type="protein sequence ID" value="PYE83722.1"/>
    <property type="molecule type" value="Genomic_DNA"/>
</dbReference>
<evidence type="ECO:0000256" key="2">
    <source>
        <dbReference type="ARBA" id="ARBA00006464"/>
    </source>
</evidence>
<protein>
    <submittedName>
        <fullName evidence="11">Lipopolysaccharide/colanic/teichoic acid biosynthesis glycosyltransferase</fullName>
    </submittedName>
</protein>
<keyword evidence="7 9" id="KW-0472">Membrane</keyword>
<evidence type="ECO:0000313" key="11">
    <source>
        <dbReference type="EMBL" id="PYE83722.1"/>
    </source>
</evidence>
<keyword evidence="6 9" id="KW-1133">Transmembrane helix</keyword>
<keyword evidence="12" id="KW-1185">Reference proteome</keyword>
<dbReference type="GO" id="GO:0000271">
    <property type="term" value="P:polysaccharide biosynthetic process"/>
    <property type="evidence" value="ECO:0007669"/>
    <property type="project" value="UniProtKB-KW"/>
</dbReference>
<dbReference type="PANTHER" id="PTHR30576:SF4">
    <property type="entry name" value="UNDECAPRENYL-PHOSPHATE GALACTOSE PHOSPHOTRANSFERASE"/>
    <property type="match status" value="1"/>
</dbReference>
<sequence>MTARTDRPLANAAVSDLLAYCQGGGEIRPRTEGDASDAYSSVGKRILDIILVLIVAVPVFAIMLVLLPILSTDGHSPFFIQKRVGRGGRLFRMYKLRTMVPHAEEVLEAHLASDPEARAEWDHHQKLRNDPRITRLGRLLRRSSVDELPQFLNVLLGDMSIVGPRPMMPSQRSLYPGEAYYDLRPGVTGLWQVSDRNDSSFAERALFDTAYAEGLSLRTDLAIMSRTVGVVTRATGH</sequence>
<dbReference type="GO" id="GO:0005886">
    <property type="term" value="C:plasma membrane"/>
    <property type="evidence" value="ECO:0007669"/>
    <property type="project" value="UniProtKB-SubCell"/>
</dbReference>
<evidence type="ECO:0000256" key="3">
    <source>
        <dbReference type="ARBA" id="ARBA00022475"/>
    </source>
</evidence>
<evidence type="ECO:0000256" key="9">
    <source>
        <dbReference type="SAM" id="Phobius"/>
    </source>
</evidence>
<evidence type="ECO:0000313" key="12">
    <source>
        <dbReference type="Proteomes" id="UP000248311"/>
    </source>
</evidence>
<dbReference type="AlphaFoldDB" id="A0A318SPX6"/>
<comment type="subcellular location">
    <subcellularLocation>
        <location evidence="1">Cell membrane</location>
    </subcellularLocation>
</comment>
<keyword evidence="5 9" id="KW-0812">Transmembrane</keyword>
<dbReference type="Proteomes" id="UP000248311">
    <property type="component" value="Unassembled WGS sequence"/>
</dbReference>
<dbReference type="PANTHER" id="PTHR30576">
    <property type="entry name" value="COLANIC BIOSYNTHESIS UDP-GLUCOSE LIPID CARRIER TRANSFERASE"/>
    <property type="match status" value="1"/>
</dbReference>
<dbReference type="InterPro" id="IPR003362">
    <property type="entry name" value="Bact_transf"/>
</dbReference>
<accession>A0A318SPX6</accession>
<organism evidence="11 12">
    <name type="scientific">Pseudoroseicyclus aestuarii</name>
    <dbReference type="NCBI Taxonomy" id="1795041"/>
    <lineage>
        <taxon>Bacteria</taxon>
        <taxon>Pseudomonadati</taxon>
        <taxon>Pseudomonadota</taxon>
        <taxon>Alphaproteobacteria</taxon>
        <taxon>Rhodobacterales</taxon>
        <taxon>Paracoccaceae</taxon>
        <taxon>Pseudoroseicyclus</taxon>
    </lineage>
</organism>